<dbReference type="EMBL" id="KB908559">
    <property type="protein sequence ID" value="EOA87933.1"/>
    <property type="molecule type" value="Genomic_DNA"/>
</dbReference>
<dbReference type="Proteomes" id="UP000016935">
    <property type="component" value="Unassembled WGS sequence"/>
</dbReference>
<keyword evidence="3" id="KW-1185">Reference proteome</keyword>
<dbReference type="GeneID" id="19404435"/>
<evidence type="ECO:0000313" key="3">
    <source>
        <dbReference type="Proteomes" id="UP000016935"/>
    </source>
</evidence>
<proteinExistence type="predicted"/>
<dbReference type="RefSeq" id="XP_008024374.1">
    <property type="nucleotide sequence ID" value="XM_008026183.1"/>
</dbReference>
<gene>
    <name evidence="2" type="ORF">SETTUDRAFT_39060</name>
</gene>
<dbReference type="AlphaFoldDB" id="R0K4B0"/>
<accession>R0K4B0</accession>
<evidence type="ECO:0000313" key="2">
    <source>
        <dbReference type="EMBL" id="EOA87933.1"/>
    </source>
</evidence>
<name>R0K4B0_EXST2</name>
<evidence type="ECO:0000256" key="1">
    <source>
        <dbReference type="SAM" id="MobiDB-lite"/>
    </source>
</evidence>
<sequence>MGGRRAKTPLLGALVTRRWWLVARRRASGVEMDVRDSDSGRVAEQSRPELDGRAVYAKACKRMGKGGVSRSTKAPAPHSEARPERCPLCPSVSSRHLGEIGNRVPCPRP</sequence>
<reference evidence="2 3" key="1">
    <citation type="journal article" date="2012" name="PLoS Pathog.">
        <title>Diverse lifestyles and strategies of plant pathogenesis encoded in the genomes of eighteen Dothideomycetes fungi.</title>
        <authorList>
            <person name="Ohm R.A."/>
            <person name="Feau N."/>
            <person name="Henrissat B."/>
            <person name="Schoch C.L."/>
            <person name="Horwitz B.A."/>
            <person name="Barry K.W."/>
            <person name="Condon B.J."/>
            <person name="Copeland A.C."/>
            <person name="Dhillon B."/>
            <person name="Glaser F."/>
            <person name="Hesse C.N."/>
            <person name="Kosti I."/>
            <person name="LaButti K."/>
            <person name="Lindquist E.A."/>
            <person name="Lucas S."/>
            <person name="Salamov A.A."/>
            <person name="Bradshaw R.E."/>
            <person name="Ciuffetti L."/>
            <person name="Hamelin R.C."/>
            <person name="Kema G.H.J."/>
            <person name="Lawrence C."/>
            <person name="Scott J.A."/>
            <person name="Spatafora J.W."/>
            <person name="Turgeon B.G."/>
            <person name="de Wit P.J.G.M."/>
            <person name="Zhong S."/>
            <person name="Goodwin S.B."/>
            <person name="Grigoriev I.V."/>
        </authorList>
    </citation>
    <scope>NUCLEOTIDE SEQUENCE [LARGE SCALE GENOMIC DNA]</scope>
    <source>
        <strain evidence="3">28A</strain>
    </source>
</reference>
<reference evidence="2 3" key="2">
    <citation type="journal article" date="2013" name="PLoS Genet.">
        <title>Comparative genome structure, secondary metabolite, and effector coding capacity across Cochliobolus pathogens.</title>
        <authorList>
            <person name="Condon B.J."/>
            <person name="Leng Y."/>
            <person name="Wu D."/>
            <person name="Bushley K.E."/>
            <person name="Ohm R.A."/>
            <person name="Otillar R."/>
            <person name="Martin J."/>
            <person name="Schackwitz W."/>
            <person name="Grimwood J."/>
            <person name="MohdZainudin N."/>
            <person name="Xue C."/>
            <person name="Wang R."/>
            <person name="Manning V.A."/>
            <person name="Dhillon B."/>
            <person name="Tu Z.J."/>
            <person name="Steffenson B.J."/>
            <person name="Salamov A."/>
            <person name="Sun H."/>
            <person name="Lowry S."/>
            <person name="LaButti K."/>
            <person name="Han J."/>
            <person name="Copeland A."/>
            <person name="Lindquist E."/>
            <person name="Barry K."/>
            <person name="Schmutz J."/>
            <person name="Baker S.E."/>
            <person name="Ciuffetti L.M."/>
            <person name="Grigoriev I.V."/>
            <person name="Zhong S."/>
            <person name="Turgeon B.G."/>
        </authorList>
    </citation>
    <scope>NUCLEOTIDE SEQUENCE [LARGE SCALE GENOMIC DNA]</scope>
    <source>
        <strain evidence="3">28A</strain>
    </source>
</reference>
<dbReference type="HOGENOM" id="CLU_2185579_0_0_1"/>
<organism evidence="2 3">
    <name type="scientific">Exserohilum turcicum (strain 28A)</name>
    <name type="common">Northern leaf blight fungus</name>
    <name type="synonym">Setosphaeria turcica</name>
    <dbReference type="NCBI Taxonomy" id="671987"/>
    <lineage>
        <taxon>Eukaryota</taxon>
        <taxon>Fungi</taxon>
        <taxon>Dikarya</taxon>
        <taxon>Ascomycota</taxon>
        <taxon>Pezizomycotina</taxon>
        <taxon>Dothideomycetes</taxon>
        <taxon>Pleosporomycetidae</taxon>
        <taxon>Pleosporales</taxon>
        <taxon>Pleosporineae</taxon>
        <taxon>Pleosporaceae</taxon>
        <taxon>Exserohilum</taxon>
    </lineage>
</organism>
<protein>
    <submittedName>
        <fullName evidence="2">Uncharacterized protein</fullName>
    </submittedName>
</protein>
<feature type="region of interest" description="Disordered" evidence="1">
    <location>
        <begin position="62"/>
        <end position="109"/>
    </location>
</feature>